<organism evidence="1 2">
    <name type="scientific">Smallanthus sonchifolius</name>
    <dbReference type="NCBI Taxonomy" id="185202"/>
    <lineage>
        <taxon>Eukaryota</taxon>
        <taxon>Viridiplantae</taxon>
        <taxon>Streptophyta</taxon>
        <taxon>Embryophyta</taxon>
        <taxon>Tracheophyta</taxon>
        <taxon>Spermatophyta</taxon>
        <taxon>Magnoliopsida</taxon>
        <taxon>eudicotyledons</taxon>
        <taxon>Gunneridae</taxon>
        <taxon>Pentapetalae</taxon>
        <taxon>asterids</taxon>
        <taxon>campanulids</taxon>
        <taxon>Asterales</taxon>
        <taxon>Asteraceae</taxon>
        <taxon>Asteroideae</taxon>
        <taxon>Heliantheae alliance</taxon>
        <taxon>Millerieae</taxon>
        <taxon>Smallanthus</taxon>
    </lineage>
</organism>
<gene>
    <name evidence="1" type="ORF">L1987_36429</name>
</gene>
<dbReference type="Proteomes" id="UP001056120">
    <property type="component" value="Linkage Group LG12"/>
</dbReference>
<name>A0ACB9HDJ6_9ASTR</name>
<evidence type="ECO:0000313" key="2">
    <source>
        <dbReference type="Proteomes" id="UP001056120"/>
    </source>
</evidence>
<protein>
    <submittedName>
        <fullName evidence="1">Uncharacterized protein</fullName>
    </submittedName>
</protein>
<dbReference type="EMBL" id="CM042029">
    <property type="protein sequence ID" value="KAI3793807.1"/>
    <property type="molecule type" value="Genomic_DNA"/>
</dbReference>
<comment type="caution">
    <text evidence="1">The sequence shown here is derived from an EMBL/GenBank/DDBJ whole genome shotgun (WGS) entry which is preliminary data.</text>
</comment>
<accession>A0ACB9HDJ6</accession>
<sequence length="189" mass="20839">MSTRKGQDKNKKGRLTDKAMSFHGHAAEQMVGKLRRPRTLPDLTSGRHASSTEIERPKLTKLLLNVTIQRSLGPLQVLISPESTVRDLIADALRTYSKEGRRPILPSLHPSGFGLHYSQFSLESLDPDGKLIELGSRNFFLCPKHTVTAAGNGDEDGRCSGMTSSTCSEEAENVTKTGAGWLRFMNFLQ</sequence>
<keyword evidence="2" id="KW-1185">Reference proteome</keyword>
<evidence type="ECO:0000313" key="1">
    <source>
        <dbReference type="EMBL" id="KAI3793807.1"/>
    </source>
</evidence>
<reference evidence="1 2" key="2">
    <citation type="journal article" date="2022" name="Mol. Ecol. Resour.">
        <title>The genomes of chicory, endive, great burdock and yacon provide insights into Asteraceae paleo-polyploidization history and plant inulin production.</title>
        <authorList>
            <person name="Fan W."/>
            <person name="Wang S."/>
            <person name="Wang H."/>
            <person name="Wang A."/>
            <person name="Jiang F."/>
            <person name="Liu H."/>
            <person name="Zhao H."/>
            <person name="Xu D."/>
            <person name="Zhang Y."/>
        </authorList>
    </citation>
    <scope>NUCLEOTIDE SEQUENCE [LARGE SCALE GENOMIC DNA]</scope>
    <source>
        <strain evidence="2">cv. Yunnan</strain>
        <tissue evidence="1">Leaves</tissue>
    </source>
</reference>
<reference evidence="2" key="1">
    <citation type="journal article" date="2022" name="Mol. Ecol. Resour.">
        <title>The genomes of chicory, endive, great burdock and yacon provide insights into Asteraceae palaeo-polyploidization history and plant inulin production.</title>
        <authorList>
            <person name="Fan W."/>
            <person name="Wang S."/>
            <person name="Wang H."/>
            <person name="Wang A."/>
            <person name="Jiang F."/>
            <person name="Liu H."/>
            <person name="Zhao H."/>
            <person name="Xu D."/>
            <person name="Zhang Y."/>
        </authorList>
    </citation>
    <scope>NUCLEOTIDE SEQUENCE [LARGE SCALE GENOMIC DNA]</scope>
    <source>
        <strain evidence="2">cv. Yunnan</strain>
    </source>
</reference>
<proteinExistence type="predicted"/>